<dbReference type="CDD" id="cd01790">
    <property type="entry name" value="Ubl_HERP"/>
    <property type="match status" value="1"/>
</dbReference>
<comment type="subcellular location">
    <subcellularLocation>
        <location evidence="1">Membrane</location>
    </subcellularLocation>
</comment>
<evidence type="ECO:0000256" key="1">
    <source>
        <dbReference type="ARBA" id="ARBA00004370"/>
    </source>
</evidence>
<protein>
    <submittedName>
        <fullName evidence="9">GH11381</fullName>
    </submittedName>
</protein>
<gene>
    <name evidence="9" type="primary">Dgri\GH11381</name>
    <name evidence="9" type="ORF">Dgri_GH11381</name>
</gene>
<evidence type="ECO:0000313" key="9">
    <source>
        <dbReference type="EMBL" id="EDW03706.1"/>
    </source>
</evidence>
<dbReference type="Pfam" id="PF00240">
    <property type="entry name" value="ubiquitin"/>
    <property type="match status" value="1"/>
</dbReference>
<dbReference type="Proteomes" id="UP000001070">
    <property type="component" value="Unassembled WGS sequence"/>
</dbReference>
<sequence>MDDTTTATTPSPSSAATAAGYDAASDKTNAASSNSSISLLIKSSNQQYDDIKIESDLCWTVHRLKKLLSLVYPGKPEIADQKLIYSGKLLDDAQKLSEVIRSYKDVYQQHHIFHLVCANKNVSKAPLKMTTPAMDMATTARLDTNASYNNNELRQRHGAAVGASSAQIPYQQQNVPLSQLQPNTMYPWIQLRPAPPPTASRATHMAFQREQQQALMYNAWMQQWYAGYLQEMMQRTSGTDNTTPPPMLHPLLQSLPMIPNNLSVPLVGQPPVATAAAAAAAGAGAVAGQANEAAVVQQPEGRQVDAPNFPNIQHEEPELRDWLESLFSFTRLAFFVMVLYFNSSPMRCVLVVLIVSVIYLYHIGVLRRRRERNNNNINRNNNAGNDIVAFAAVQQIQRMMDAAIEHDNNPQAAAEPVPAAAPADADQAAVAPPAAAVPPAAAAAPASAGANETDAAVAAAETVAVEPANANNSVISIVRTFVVTFFTSLLPEAPAL</sequence>
<dbReference type="SMR" id="B4JA32"/>
<evidence type="ECO:0000256" key="6">
    <source>
        <dbReference type="SAM" id="MobiDB-lite"/>
    </source>
</evidence>
<dbReference type="PANTHER" id="PTHR12943:SF27">
    <property type="entry name" value="HOMOCYSTEINE-INDUCED ENDOPLASMIC RETICULUM PROTEIN, ISOFORM A"/>
    <property type="match status" value="1"/>
</dbReference>
<dbReference type="PANTHER" id="PTHR12943">
    <property type="entry name" value="HOMOCYSTEINE-RESPONSIVE ENDOPLASMIC RETICULUM-RESIDENT UNIQUITIN-LIKE DOMAIN HERPUD PROTEIN FAMILY MEMBER"/>
    <property type="match status" value="1"/>
</dbReference>
<dbReference type="InterPro" id="IPR039751">
    <property type="entry name" value="HERPUD1/2"/>
</dbReference>
<dbReference type="OMA" id="YMQLMAA"/>
<dbReference type="InterPro" id="IPR029071">
    <property type="entry name" value="Ubiquitin-like_domsf"/>
</dbReference>
<evidence type="ECO:0000259" key="8">
    <source>
        <dbReference type="PROSITE" id="PS50053"/>
    </source>
</evidence>
<evidence type="ECO:0000256" key="2">
    <source>
        <dbReference type="ARBA" id="ARBA00022692"/>
    </source>
</evidence>
<dbReference type="PROSITE" id="PS50053">
    <property type="entry name" value="UBIQUITIN_2"/>
    <property type="match status" value="1"/>
</dbReference>
<reference evidence="9 10" key="1">
    <citation type="journal article" date="2007" name="Nature">
        <title>Evolution of genes and genomes on the Drosophila phylogeny.</title>
        <authorList>
            <consortium name="Drosophila 12 Genomes Consortium"/>
            <person name="Clark A.G."/>
            <person name="Eisen M.B."/>
            <person name="Smith D.R."/>
            <person name="Bergman C.M."/>
            <person name="Oliver B."/>
            <person name="Markow T.A."/>
            <person name="Kaufman T.C."/>
            <person name="Kellis M."/>
            <person name="Gelbart W."/>
            <person name="Iyer V.N."/>
            <person name="Pollard D.A."/>
            <person name="Sackton T.B."/>
            <person name="Larracuente A.M."/>
            <person name="Singh N.D."/>
            <person name="Abad J.P."/>
            <person name="Abt D.N."/>
            <person name="Adryan B."/>
            <person name="Aguade M."/>
            <person name="Akashi H."/>
            <person name="Anderson W.W."/>
            <person name="Aquadro C.F."/>
            <person name="Ardell D.H."/>
            <person name="Arguello R."/>
            <person name="Artieri C.G."/>
            <person name="Barbash D.A."/>
            <person name="Barker D."/>
            <person name="Barsanti P."/>
            <person name="Batterham P."/>
            <person name="Batzoglou S."/>
            <person name="Begun D."/>
            <person name="Bhutkar A."/>
            <person name="Blanco E."/>
            <person name="Bosak S.A."/>
            <person name="Bradley R.K."/>
            <person name="Brand A.D."/>
            <person name="Brent M.R."/>
            <person name="Brooks A.N."/>
            <person name="Brown R.H."/>
            <person name="Butlin R.K."/>
            <person name="Caggese C."/>
            <person name="Calvi B.R."/>
            <person name="Bernardo de Carvalho A."/>
            <person name="Caspi A."/>
            <person name="Castrezana S."/>
            <person name="Celniker S.E."/>
            <person name="Chang J.L."/>
            <person name="Chapple C."/>
            <person name="Chatterji S."/>
            <person name="Chinwalla A."/>
            <person name="Civetta A."/>
            <person name="Clifton S.W."/>
            <person name="Comeron J.M."/>
            <person name="Costello J.C."/>
            <person name="Coyne J.A."/>
            <person name="Daub J."/>
            <person name="David R.G."/>
            <person name="Delcher A.L."/>
            <person name="Delehaunty K."/>
            <person name="Do C.B."/>
            <person name="Ebling H."/>
            <person name="Edwards K."/>
            <person name="Eickbush T."/>
            <person name="Evans J.D."/>
            <person name="Filipski A."/>
            <person name="Findeiss S."/>
            <person name="Freyhult E."/>
            <person name="Fulton L."/>
            <person name="Fulton R."/>
            <person name="Garcia A.C."/>
            <person name="Gardiner A."/>
            <person name="Garfield D.A."/>
            <person name="Garvin B.E."/>
            <person name="Gibson G."/>
            <person name="Gilbert D."/>
            <person name="Gnerre S."/>
            <person name="Godfrey J."/>
            <person name="Good R."/>
            <person name="Gotea V."/>
            <person name="Gravely B."/>
            <person name="Greenberg A.J."/>
            <person name="Griffiths-Jones S."/>
            <person name="Gross S."/>
            <person name="Guigo R."/>
            <person name="Gustafson E.A."/>
            <person name="Haerty W."/>
            <person name="Hahn M.W."/>
            <person name="Halligan D.L."/>
            <person name="Halpern A.L."/>
            <person name="Halter G.M."/>
            <person name="Han M.V."/>
            <person name="Heger A."/>
            <person name="Hillier L."/>
            <person name="Hinrichs A.S."/>
            <person name="Holmes I."/>
            <person name="Hoskins R.A."/>
            <person name="Hubisz M.J."/>
            <person name="Hultmark D."/>
            <person name="Huntley M.A."/>
            <person name="Jaffe D.B."/>
            <person name="Jagadeeshan S."/>
            <person name="Jeck W.R."/>
            <person name="Johnson J."/>
            <person name="Jones C.D."/>
            <person name="Jordan W.C."/>
            <person name="Karpen G.H."/>
            <person name="Kataoka E."/>
            <person name="Keightley P.D."/>
            <person name="Kheradpour P."/>
            <person name="Kirkness E.F."/>
            <person name="Koerich L.B."/>
            <person name="Kristiansen K."/>
            <person name="Kudrna D."/>
            <person name="Kulathinal R.J."/>
            <person name="Kumar S."/>
            <person name="Kwok R."/>
            <person name="Lander E."/>
            <person name="Langley C.H."/>
            <person name="Lapoint R."/>
            <person name="Lazzaro B.P."/>
            <person name="Lee S.J."/>
            <person name="Levesque L."/>
            <person name="Li R."/>
            <person name="Lin C.F."/>
            <person name="Lin M.F."/>
            <person name="Lindblad-Toh K."/>
            <person name="Llopart A."/>
            <person name="Long M."/>
            <person name="Low L."/>
            <person name="Lozovsky E."/>
            <person name="Lu J."/>
            <person name="Luo M."/>
            <person name="Machado C.A."/>
            <person name="Makalowski W."/>
            <person name="Marzo M."/>
            <person name="Matsuda M."/>
            <person name="Matzkin L."/>
            <person name="McAllister B."/>
            <person name="McBride C.S."/>
            <person name="McKernan B."/>
            <person name="McKernan K."/>
            <person name="Mendez-Lago M."/>
            <person name="Minx P."/>
            <person name="Mollenhauer M.U."/>
            <person name="Montooth K."/>
            <person name="Mount S.M."/>
            <person name="Mu X."/>
            <person name="Myers E."/>
            <person name="Negre B."/>
            <person name="Newfeld S."/>
            <person name="Nielsen R."/>
            <person name="Noor M.A."/>
            <person name="O'Grady P."/>
            <person name="Pachter L."/>
            <person name="Papaceit M."/>
            <person name="Parisi M.J."/>
            <person name="Parisi M."/>
            <person name="Parts L."/>
            <person name="Pedersen J.S."/>
            <person name="Pesole G."/>
            <person name="Phillippy A.M."/>
            <person name="Ponting C.P."/>
            <person name="Pop M."/>
            <person name="Porcelli D."/>
            <person name="Powell J.R."/>
            <person name="Prohaska S."/>
            <person name="Pruitt K."/>
            <person name="Puig M."/>
            <person name="Quesneville H."/>
            <person name="Ram K.R."/>
            <person name="Rand D."/>
            <person name="Rasmussen M.D."/>
            <person name="Reed L.K."/>
            <person name="Reenan R."/>
            <person name="Reily A."/>
            <person name="Remington K.A."/>
            <person name="Rieger T.T."/>
            <person name="Ritchie M.G."/>
            <person name="Robin C."/>
            <person name="Rogers Y.H."/>
            <person name="Rohde C."/>
            <person name="Rozas J."/>
            <person name="Rubenfield M.J."/>
            <person name="Ruiz A."/>
            <person name="Russo S."/>
            <person name="Salzberg S.L."/>
            <person name="Sanchez-Gracia A."/>
            <person name="Saranga D.J."/>
            <person name="Sato H."/>
            <person name="Schaeffer S.W."/>
            <person name="Schatz M.C."/>
            <person name="Schlenke T."/>
            <person name="Schwartz R."/>
            <person name="Segarra C."/>
            <person name="Singh R.S."/>
            <person name="Sirot L."/>
            <person name="Sirota M."/>
            <person name="Sisneros N.B."/>
            <person name="Smith C.D."/>
            <person name="Smith T.F."/>
            <person name="Spieth J."/>
            <person name="Stage D.E."/>
            <person name="Stark A."/>
            <person name="Stephan W."/>
            <person name="Strausberg R.L."/>
            <person name="Strempel S."/>
            <person name="Sturgill D."/>
            <person name="Sutton G."/>
            <person name="Sutton G.G."/>
            <person name="Tao W."/>
            <person name="Teichmann S."/>
            <person name="Tobari Y.N."/>
            <person name="Tomimura Y."/>
            <person name="Tsolas J.M."/>
            <person name="Valente V.L."/>
            <person name="Venter E."/>
            <person name="Venter J.C."/>
            <person name="Vicario S."/>
            <person name="Vieira F.G."/>
            <person name="Vilella A.J."/>
            <person name="Villasante A."/>
            <person name="Walenz B."/>
            <person name="Wang J."/>
            <person name="Wasserman M."/>
            <person name="Watts T."/>
            <person name="Wilson D."/>
            <person name="Wilson R.K."/>
            <person name="Wing R.A."/>
            <person name="Wolfner M.F."/>
            <person name="Wong A."/>
            <person name="Wong G.K."/>
            <person name="Wu C.I."/>
            <person name="Wu G."/>
            <person name="Yamamoto D."/>
            <person name="Yang H.P."/>
            <person name="Yang S.P."/>
            <person name="Yorke J.A."/>
            <person name="Yoshida K."/>
            <person name="Zdobnov E."/>
            <person name="Zhang P."/>
            <person name="Zhang Y."/>
            <person name="Zimin A.V."/>
            <person name="Baldwin J."/>
            <person name="Abdouelleil A."/>
            <person name="Abdulkadir J."/>
            <person name="Abebe A."/>
            <person name="Abera B."/>
            <person name="Abreu J."/>
            <person name="Acer S.C."/>
            <person name="Aftuck L."/>
            <person name="Alexander A."/>
            <person name="An P."/>
            <person name="Anderson E."/>
            <person name="Anderson S."/>
            <person name="Arachi H."/>
            <person name="Azer M."/>
            <person name="Bachantsang P."/>
            <person name="Barry A."/>
            <person name="Bayul T."/>
            <person name="Berlin A."/>
            <person name="Bessette D."/>
            <person name="Bloom T."/>
            <person name="Blye J."/>
            <person name="Boguslavskiy L."/>
            <person name="Bonnet C."/>
            <person name="Boukhgalter B."/>
            <person name="Bourzgui I."/>
            <person name="Brown A."/>
            <person name="Cahill P."/>
            <person name="Channer S."/>
            <person name="Cheshatsang Y."/>
            <person name="Chuda L."/>
            <person name="Citroen M."/>
            <person name="Collymore A."/>
            <person name="Cooke P."/>
            <person name="Costello M."/>
            <person name="D'Aco K."/>
            <person name="Daza R."/>
            <person name="De Haan G."/>
            <person name="DeGray S."/>
            <person name="DeMaso C."/>
            <person name="Dhargay N."/>
            <person name="Dooley K."/>
            <person name="Dooley E."/>
            <person name="Doricent M."/>
            <person name="Dorje P."/>
            <person name="Dorjee K."/>
            <person name="Dupes A."/>
            <person name="Elong R."/>
            <person name="Falk J."/>
            <person name="Farina A."/>
            <person name="Faro S."/>
            <person name="Ferguson D."/>
            <person name="Fisher S."/>
            <person name="Foley C.D."/>
            <person name="Franke A."/>
            <person name="Friedrich D."/>
            <person name="Gadbois L."/>
            <person name="Gearin G."/>
            <person name="Gearin C.R."/>
            <person name="Giannoukos G."/>
            <person name="Goode T."/>
            <person name="Graham J."/>
            <person name="Grandbois E."/>
            <person name="Grewal S."/>
            <person name="Gyaltsen K."/>
            <person name="Hafez N."/>
            <person name="Hagos B."/>
            <person name="Hall J."/>
            <person name="Henson C."/>
            <person name="Hollinger A."/>
            <person name="Honan T."/>
            <person name="Huard M.D."/>
            <person name="Hughes L."/>
            <person name="Hurhula B."/>
            <person name="Husby M.E."/>
            <person name="Kamat A."/>
            <person name="Kanga B."/>
            <person name="Kashin S."/>
            <person name="Khazanovich D."/>
            <person name="Kisner P."/>
            <person name="Lance K."/>
            <person name="Lara M."/>
            <person name="Lee W."/>
            <person name="Lennon N."/>
            <person name="Letendre F."/>
            <person name="LeVine R."/>
            <person name="Lipovsky A."/>
            <person name="Liu X."/>
            <person name="Liu J."/>
            <person name="Liu S."/>
            <person name="Lokyitsang T."/>
            <person name="Lokyitsang Y."/>
            <person name="Lubonja R."/>
            <person name="Lui A."/>
            <person name="MacDonald P."/>
            <person name="Magnisalis V."/>
            <person name="Maru K."/>
            <person name="Matthews C."/>
            <person name="McCusker W."/>
            <person name="McDonough S."/>
            <person name="Mehta T."/>
            <person name="Meldrim J."/>
            <person name="Meneus L."/>
            <person name="Mihai O."/>
            <person name="Mihalev A."/>
            <person name="Mihova T."/>
            <person name="Mittelman R."/>
            <person name="Mlenga V."/>
            <person name="Montmayeur A."/>
            <person name="Mulrain L."/>
            <person name="Navidi A."/>
            <person name="Naylor J."/>
            <person name="Negash T."/>
            <person name="Nguyen T."/>
            <person name="Nguyen N."/>
            <person name="Nicol R."/>
            <person name="Norbu C."/>
            <person name="Norbu N."/>
            <person name="Novod N."/>
            <person name="O'Neill B."/>
            <person name="Osman S."/>
            <person name="Markiewicz E."/>
            <person name="Oyono O.L."/>
            <person name="Patti C."/>
            <person name="Phunkhang P."/>
            <person name="Pierre F."/>
            <person name="Priest M."/>
            <person name="Raghuraman S."/>
            <person name="Rege F."/>
            <person name="Reyes R."/>
            <person name="Rise C."/>
            <person name="Rogov P."/>
            <person name="Ross K."/>
            <person name="Ryan E."/>
            <person name="Settipalli S."/>
            <person name="Shea T."/>
            <person name="Sherpa N."/>
            <person name="Shi L."/>
            <person name="Shih D."/>
            <person name="Sparrow T."/>
            <person name="Spaulding J."/>
            <person name="Stalker J."/>
            <person name="Stange-Thomann N."/>
            <person name="Stavropoulos S."/>
            <person name="Stone C."/>
            <person name="Strader C."/>
            <person name="Tesfaye S."/>
            <person name="Thomson T."/>
            <person name="Thoulutsang Y."/>
            <person name="Thoulutsang D."/>
            <person name="Topham K."/>
            <person name="Topping I."/>
            <person name="Tsamla T."/>
            <person name="Vassiliev H."/>
            <person name="Vo A."/>
            <person name="Wangchuk T."/>
            <person name="Wangdi T."/>
            <person name="Weiand M."/>
            <person name="Wilkinson J."/>
            <person name="Wilson A."/>
            <person name="Yadav S."/>
            <person name="Young G."/>
            <person name="Yu Q."/>
            <person name="Zembek L."/>
            <person name="Zhong D."/>
            <person name="Zimmer A."/>
            <person name="Zwirko Z."/>
            <person name="Jaffe D.B."/>
            <person name="Alvarez P."/>
            <person name="Brockman W."/>
            <person name="Butler J."/>
            <person name="Chin C."/>
            <person name="Gnerre S."/>
            <person name="Grabherr M."/>
            <person name="Kleber M."/>
            <person name="Mauceli E."/>
            <person name="MacCallum I."/>
        </authorList>
    </citation>
    <scope>NUCLEOTIDE SEQUENCE [LARGE SCALE GENOMIC DNA]</scope>
    <source>
        <strain evidence="10">Tucson 15287-2541.00</strain>
    </source>
</reference>
<feature type="domain" description="Ubiquitin-like" evidence="8">
    <location>
        <begin position="37"/>
        <end position="98"/>
    </location>
</feature>
<evidence type="ECO:0000256" key="4">
    <source>
        <dbReference type="ARBA" id="ARBA00023136"/>
    </source>
</evidence>
<dbReference type="GO" id="GO:0016020">
    <property type="term" value="C:membrane"/>
    <property type="evidence" value="ECO:0007669"/>
    <property type="project" value="UniProtKB-SubCell"/>
</dbReference>
<evidence type="ECO:0000313" key="10">
    <source>
        <dbReference type="Proteomes" id="UP000001070"/>
    </source>
</evidence>
<accession>B4JA32</accession>
<dbReference type="FunCoup" id="B4JA32">
    <property type="interactions" value="944"/>
</dbReference>
<evidence type="ECO:0000256" key="5">
    <source>
        <dbReference type="ARBA" id="ARBA00023230"/>
    </source>
</evidence>
<feature type="region of interest" description="Disordered" evidence="6">
    <location>
        <begin position="1"/>
        <end position="29"/>
    </location>
</feature>
<dbReference type="PhylomeDB" id="B4JA32"/>
<dbReference type="eggNOG" id="KOG4583">
    <property type="taxonomic scope" value="Eukaryota"/>
</dbReference>
<keyword evidence="5" id="KW-0834">Unfolded protein response</keyword>
<dbReference type="EMBL" id="CH916368">
    <property type="protein sequence ID" value="EDW03706.1"/>
    <property type="molecule type" value="Genomic_DNA"/>
</dbReference>
<dbReference type="KEGG" id="dgr:6562900"/>
<feature type="compositionally biased region" description="Low complexity" evidence="6">
    <location>
        <begin position="1"/>
        <end position="23"/>
    </location>
</feature>
<dbReference type="FunFam" id="3.10.20.90:FF:000046">
    <property type="entry name" value="Homocysteine-responsive endoplasmic reticulum-resident ubiquitin-like domain member 2 protein"/>
    <property type="match status" value="1"/>
</dbReference>
<dbReference type="InterPro" id="IPR000626">
    <property type="entry name" value="Ubiquitin-like_dom"/>
</dbReference>
<dbReference type="HOGENOM" id="CLU_033843_0_0_1"/>
<dbReference type="SMART" id="SM00213">
    <property type="entry name" value="UBQ"/>
    <property type="match status" value="1"/>
</dbReference>
<dbReference type="GO" id="GO:0030968">
    <property type="term" value="P:endoplasmic reticulum unfolded protein response"/>
    <property type="evidence" value="ECO:0007669"/>
    <property type="project" value="EnsemblMetazoa"/>
</dbReference>
<evidence type="ECO:0000256" key="3">
    <source>
        <dbReference type="ARBA" id="ARBA00022989"/>
    </source>
</evidence>
<dbReference type="OrthoDB" id="21589at2759"/>
<keyword evidence="10" id="KW-1185">Reference proteome</keyword>
<dbReference type="InParanoid" id="B4JA32"/>
<dbReference type="STRING" id="7222.B4JA32"/>
<dbReference type="Gene3D" id="3.10.20.90">
    <property type="entry name" value="Phosphatidylinositol 3-kinase Catalytic Subunit, Chain A, domain 1"/>
    <property type="match status" value="1"/>
</dbReference>
<feature type="transmembrane region" description="Helical" evidence="7">
    <location>
        <begin position="348"/>
        <end position="366"/>
    </location>
</feature>
<keyword evidence="2 7" id="KW-0812">Transmembrane</keyword>
<name>B4JA32_DROGR</name>
<organism evidence="10">
    <name type="scientific">Drosophila grimshawi</name>
    <name type="common">Hawaiian fruit fly</name>
    <name type="synonym">Idiomyia grimshawi</name>
    <dbReference type="NCBI Taxonomy" id="7222"/>
    <lineage>
        <taxon>Eukaryota</taxon>
        <taxon>Metazoa</taxon>
        <taxon>Ecdysozoa</taxon>
        <taxon>Arthropoda</taxon>
        <taxon>Hexapoda</taxon>
        <taxon>Insecta</taxon>
        <taxon>Pterygota</taxon>
        <taxon>Neoptera</taxon>
        <taxon>Endopterygota</taxon>
        <taxon>Diptera</taxon>
        <taxon>Brachycera</taxon>
        <taxon>Muscomorpha</taxon>
        <taxon>Ephydroidea</taxon>
        <taxon>Drosophilidae</taxon>
        <taxon>Drosophila</taxon>
        <taxon>Hawaiian Drosophila</taxon>
    </lineage>
</organism>
<dbReference type="AlphaFoldDB" id="B4JA32"/>
<evidence type="ECO:0000256" key="7">
    <source>
        <dbReference type="SAM" id="Phobius"/>
    </source>
</evidence>
<proteinExistence type="predicted"/>
<keyword evidence="3 7" id="KW-1133">Transmembrane helix</keyword>
<keyword evidence="4 7" id="KW-0472">Membrane</keyword>
<dbReference type="SUPFAM" id="SSF54236">
    <property type="entry name" value="Ubiquitin-like"/>
    <property type="match status" value="1"/>
</dbReference>